<feature type="domain" description="Na+/H+ antiporter MnhB subunit-related protein" evidence="8">
    <location>
        <begin position="6"/>
        <end position="127"/>
    </location>
</feature>
<evidence type="ECO:0000256" key="4">
    <source>
        <dbReference type="ARBA" id="ARBA00022692"/>
    </source>
</evidence>
<dbReference type="PANTHER" id="PTHR33932">
    <property type="entry name" value="NA(+)/H(+) ANTIPORTER SUBUNIT B"/>
    <property type="match status" value="1"/>
</dbReference>
<evidence type="ECO:0000256" key="6">
    <source>
        <dbReference type="ARBA" id="ARBA00023136"/>
    </source>
</evidence>
<gene>
    <name evidence="9" type="ORF">COY51_01010</name>
</gene>
<evidence type="ECO:0000259" key="8">
    <source>
        <dbReference type="Pfam" id="PF04039"/>
    </source>
</evidence>
<feature type="transmembrane region" description="Helical" evidence="7">
    <location>
        <begin position="76"/>
        <end position="94"/>
    </location>
</feature>
<dbReference type="Pfam" id="PF04039">
    <property type="entry name" value="MnhB"/>
    <property type="match status" value="1"/>
</dbReference>
<dbReference type="Proteomes" id="UP000234145">
    <property type="component" value="Unassembled WGS sequence"/>
</dbReference>
<feature type="transmembrane region" description="Helical" evidence="7">
    <location>
        <begin position="14"/>
        <end position="31"/>
    </location>
</feature>
<comment type="similarity">
    <text evidence="2">Belongs to the CPA3 antiporters (TC 2.A.63) subunit B family.</text>
</comment>
<comment type="caution">
    <text evidence="9">The sequence shown here is derived from an EMBL/GenBank/DDBJ whole genome shotgun (WGS) entry which is preliminary data.</text>
</comment>
<reference evidence="10" key="1">
    <citation type="submission" date="2017-09" db="EMBL/GenBank/DDBJ databases">
        <title>Depth-based differentiation of microbial function through sediment-hosted aquifers and enrichment of novel symbionts in the deep terrestrial subsurface.</title>
        <authorList>
            <person name="Probst A.J."/>
            <person name="Ladd B."/>
            <person name="Jarett J.K."/>
            <person name="Geller-Mcgrath D.E."/>
            <person name="Sieber C.M.K."/>
            <person name="Emerson J.B."/>
            <person name="Anantharaman K."/>
            <person name="Thomas B.C."/>
            <person name="Malmstrom R."/>
            <person name="Stieglmeier M."/>
            <person name="Klingl A."/>
            <person name="Woyke T."/>
            <person name="Ryan C.M."/>
            <person name="Banfield J.F."/>
        </authorList>
    </citation>
    <scope>NUCLEOTIDE SEQUENCE [LARGE SCALE GENOMIC DNA]</scope>
</reference>
<keyword evidence="5 7" id="KW-1133">Transmembrane helix</keyword>
<accession>A0A2H9PE02</accession>
<protein>
    <submittedName>
        <fullName evidence="9">Cation:proton antiporter</fullName>
    </submittedName>
</protein>
<evidence type="ECO:0000313" key="10">
    <source>
        <dbReference type="Proteomes" id="UP000234145"/>
    </source>
</evidence>
<comment type="subcellular location">
    <subcellularLocation>
        <location evidence="1">Cell membrane</location>
        <topology evidence="1">Multi-pass membrane protein</topology>
    </subcellularLocation>
</comment>
<dbReference type="InterPro" id="IPR007182">
    <property type="entry name" value="MnhB"/>
</dbReference>
<proteinExistence type="inferred from homology"/>
<evidence type="ECO:0000256" key="1">
    <source>
        <dbReference type="ARBA" id="ARBA00004651"/>
    </source>
</evidence>
<evidence type="ECO:0000256" key="2">
    <source>
        <dbReference type="ARBA" id="ARBA00009425"/>
    </source>
</evidence>
<feature type="transmembrane region" description="Helical" evidence="7">
    <location>
        <begin position="106"/>
        <end position="131"/>
    </location>
</feature>
<keyword evidence="6 7" id="KW-0472">Membrane</keyword>
<dbReference type="GO" id="GO:0005886">
    <property type="term" value="C:plasma membrane"/>
    <property type="evidence" value="ECO:0007669"/>
    <property type="project" value="UniProtKB-SubCell"/>
</dbReference>
<evidence type="ECO:0000256" key="5">
    <source>
        <dbReference type="ARBA" id="ARBA00022989"/>
    </source>
</evidence>
<dbReference type="InterPro" id="IPR050622">
    <property type="entry name" value="CPA3_antiporter_subunitB"/>
</dbReference>
<dbReference type="NCBIfam" id="NF006248">
    <property type="entry name" value="PRK08386.1"/>
    <property type="match status" value="1"/>
</dbReference>
<evidence type="ECO:0000256" key="7">
    <source>
        <dbReference type="SAM" id="Phobius"/>
    </source>
</evidence>
<keyword evidence="4 7" id="KW-0812">Transmembrane</keyword>
<dbReference type="PANTHER" id="PTHR33932:SF4">
    <property type="entry name" value="NA(+)_H(+) ANTIPORTER SUBUNIT B"/>
    <property type="match status" value="1"/>
</dbReference>
<sequence length="147" mass="15683">MDETNIVKTVTRKIFPVLVLFGFYLVSYGHLSPGGGFQGGVVLGSALILLCLSQGIAETEKRFRYPTLNMIKSTGALIFLGIGFLGIVLGLNFLTDFLPTGEIGSIPSAGSILLLNLAIGMKVGTGTFLIIHTLMKFIPGDKNGNQY</sequence>
<dbReference type="AlphaFoldDB" id="A0A2H9PE02"/>
<organism evidence="9 10">
    <name type="scientific">Candidatus Desantisbacteria bacterium CG_4_10_14_0_8_um_filter_39_17</name>
    <dbReference type="NCBI Taxonomy" id="1974542"/>
    <lineage>
        <taxon>Bacteria</taxon>
        <taxon>Candidatus Desantisiibacteriota</taxon>
    </lineage>
</organism>
<name>A0A2H9PE02_9BACT</name>
<evidence type="ECO:0000313" key="9">
    <source>
        <dbReference type="EMBL" id="PIZ17163.1"/>
    </source>
</evidence>
<dbReference type="EMBL" id="PFMS01000022">
    <property type="protein sequence ID" value="PIZ17163.1"/>
    <property type="molecule type" value="Genomic_DNA"/>
</dbReference>
<feature type="transmembrane region" description="Helical" evidence="7">
    <location>
        <begin position="37"/>
        <end position="56"/>
    </location>
</feature>
<evidence type="ECO:0000256" key="3">
    <source>
        <dbReference type="ARBA" id="ARBA00022475"/>
    </source>
</evidence>
<keyword evidence="3" id="KW-1003">Cell membrane</keyword>